<dbReference type="InterPro" id="IPR041854">
    <property type="entry name" value="BFD-like_2Fe2S-bd_dom_sf"/>
</dbReference>
<dbReference type="InterPro" id="IPR007419">
    <property type="entry name" value="BFD-like_2Fe2S-bd_dom"/>
</dbReference>
<dbReference type="PRINTS" id="PR00368">
    <property type="entry name" value="FADPNR"/>
</dbReference>
<dbReference type="SUPFAM" id="SSF51905">
    <property type="entry name" value="FAD/NAD(P)-binding domain"/>
    <property type="match status" value="1"/>
</dbReference>
<proteinExistence type="predicted"/>
<reference evidence="5" key="1">
    <citation type="submission" date="2016-06" db="EMBL/GenBank/DDBJ databases">
        <authorList>
            <person name="Varghese N."/>
            <person name="Submissions Spin"/>
        </authorList>
    </citation>
    <scope>NUCLEOTIDE SEQUENCE [LARGE SCALE GENOMIC DNA]</scope>
    <source>
        <strain evidence="5">DSM 43168</strain>
    </source>
</reference>
<dbReference type="PRINTS" id="PR00469">
    <property type="entry name" value="PNDRDTASEII"/>
</dbReference>
<keyword evidence="5" id="KW-1185">Reference proteome</keyword>
<feature type="domain" description="BFD-like [2Fe-2S]-binding" evidence="2">
    <location>
        <begin position="381"/>
        <end position="431"/>
    </location>
</feature>
<evidence type="ECO:0000313" key="4">
    <source>
        <dbReference type="EMBL" id="SCF48665.1"/>
    </source>
</evidence>
<dbReference type="InterPro" id="IPR023753">
    <property type="entry name" value="FAD/NAD-binding_dom"/>
</dbReference>
<dbReference type="InterPro" id="IPR036188">
    <property type="entry name" value="FAD/NAD-bd_sf"/>
</dbReference>
<dbReference type="Gene3D" id="3.50.50.60">
    <property type="entry name" value="FAD/NAD(P)-binding domain"/>
    <property type="match status" value="3"/>
</dbReference>
<sequence length="473" mass="49453">MSGGRRQEWAGDVLVLGAGPAGLAAAAELAEQGLSVLLADENQRPGGQIGRQRFFGASPAGPGAGRPHDPMPHPGITHRPGTVCHGFPEGRRAFLTTPTGPMITDTRAVVLATGAAERVIPVPGWTLPGVMTVGAAQAFLKGSGLFPYRRVVVAGSGPLLLAAAAQLVSAGVEVVRVVEAARPGPARWRDAVRLLAGAPLLAQGAGYLLSLARAGIFPRAGVGVQEIVGADRVRGVLLRRLRPDWSFADAAPELVECDAVLLSHGFSSVTDLASQLGADLVWDAQRQSWRPARDAGLRTTAANVWAVGDCAGVGGAQLAQMEGRLAGRLIAAELTGRPVEERRIRPLRRRIARLEVFRQGMDLLFAPGAGISGWPAGSTQVCRCQESTRADIDRALDDGVVDLHGLKLWTRAGMGPCQGRVCAPVLTALLADRGSDPSRLAPPRARFPVRPLSVAAVCDAATSCPSRTREGES</sequence>
<keyword evidence="1" id="KW-0560">Oxidoreductase</keyword>
<dbReference type="PANTHER" id="PTHR42949:SF3">
    <property type="entry name" value="ANAEROBIC GLYCEROL-3-PHOSPHATE DEHYDROGENASE SUBUNIT B"/>
    <property type="match status" value="1"/>
</dbReference>
<evidence type="ECO:0000256" key="1">
    <source>
        <dbReference type="ARBA" id="ARBA00023002"/>
    </source>
</evidence>
<dbReference type="Pfam" id="PF07992">
    <property type="entry name" value="Pyr_redox_2"/>
    <property type="match status" value="1"/>
</dbReference>
<dbReference type="InterPro" id="IPR051691">
    <property type="entry name" value="Metab_Enz_Cyan_OpOx_G3PDH"/>
</dbReference>
<dbReference type="EMBL" id="FMCT01000019">
    <property type="protein sequence ID" value="SCF48665.1"/>
    <property type="molecule type" value="Genomic_DNA"/>
</dbReference>
<feature type="domain" description="FAD/NAD(P)-binding" evidence="3">
    <location>
        <begin position="12"/>
        <end position="323"/>
    </location>
</feature>
<dbReference type="InterPro" id="IPR017224">
    <property type="entry name" value="Opine_Oxase_asu/HCN_bsu"/>
</dbReference>
<dbReference type="Pfam" id="PF04324">
    <property type="entry name" value="Fer2_BFD"/>
    <property type="match status" value="1"/>
</dbReference>
<evidence type="ECO:0000259" key="2">
    <source>
        <dbReference type="Pfam" id="PF04324"/>
    </source>
</evidence>
<dbReference type="PIRSF" id="PIRSF037495">
    <property type="entry name" value="Opine_OX_OoxA/HcnB"/>
    <property type="match status" value="1"/>
</dbReference>
<dbReference type="Proteomes" id="UP000183585">
    <property type="component" value="Unassembled WGS sequence"/>
</dbReference>
<name>A0A1C5ATV4_9ACTN</name>
<dbReference type="CDD" id="cd19946">
    <property type="entry name" value="GlpA-like_Fer2_BFD-like"/>
    <property type="match status" value="1"/>
</dbReference>
<evidence type="ECO:0000313" key="5">
    <source>
        <dbReference type="Proteomes" id="UP000183585"/>
    </source>
</evidence>
<dbReference type="PANTHER" id="PTHR42949">
    <property type="entry name" value="ANAEROBIC GLYCEROL-3-PHOSPHATE DEHYDROGENASE SUBUNIT B"/>
    <property type="match status" value="1"/>
</dbReference>
<accession>A0A1C5ATV4</accession>
<evidence type="ECO:0000259" key="3">
    <source>
        <dbReference type="Pfam" id="PF07992"/>
    </source>
</evidence>
<dbReference type="GO" id="GO:0016491">
    <property type="term" value="F:oxidoreductase activity"/>
    <property type="evidence" value="ECO:0007669"/>
    <property type="project" value="UniProtKB-KW"/>
</dbReference>
<dbReference type="RefSeq" id="WP_074478792.1">
    <property type="nucleotide sequence ID" value="NZ_FMCT01000019.1"/>
</dbReference>
<gene>
    <name evidence="4" type="ORF">GA0070563_11979</name>
</gene>
<organism evidence="4 5">
    <name type="scientific">Micromonospora carbonacea</name>
    <dbReference type="NCBI Taxonomy" id="47853"/>
    <lineage>
        <taxon>Bacteria</taxon>
        <taxon>Bacillati</taxon>
        <taxon>Actinomycetota</taxon>
        <taxon>Actinomycetes</taxon>
        <taxon>Micromonosporales</taxon>
        <taxon>Micromonosporaceae</taxon>
        <taxon>Micromonospora</taxon>
    </lineage>
</organism>
<protein>
    <submittedName>
        <fullName evidence="4">NADPH-dependent 2,4-dienoyl-CoA reductase, sulfur reductase</fullName>
    </submittedName>
</protein>
<dbReference type="Gene3D" id="1.10.10.1100">
    <property type="entry name" value="BFD-like [2Fe-2S]-binding domain"/>
    <property type="match status" value="1"/>
</dbReference>
<dbReference type="AlphaFoldDB" id="A0A1C5ATV4"/>